<gene>
    <name evidence="11" type="ORF">DNTS_005213</name>
</gene>
<name>A0A553RH87_9TELE</name>
<dbReference type="GO" id="GO:0098632">
    <property type="term" value="F:cell-cell adhesion mediator activity"/>
    <property type="evidence" value="ECO:0007669"/>
    <property type="project" value="InterPro"/>
</dbReference>
<sequence>SCHFLSDPKLHTCQTISEPQVLPILVLYFRNECSYALQVQCNIFCGADLKLCGPSSLATMAVPGSGSAISLQVWMILMLVPRLQGKVLAPSHLHAIAGYPFMLACNISLETGEILKQVLWLDTTNKTILHYQPDEYRQANRADGVELSVQTSEALQAHNSVITVSKATYNSEGCYQCLFHVYPSGQQKGTICLTVTATEELMENKTAVSGKPVSFLCKYILSKSVQQVLWKKTTEQGDTLIVASHVRNEKPIVKIPFKGRVTLNASLSQTMMSIQQAETEDEGCYTCEFHTYPDGIKSTMACLFVYVLPKPEVSYVRLSRSVIEANCSTVSRPPAEISWNIEGHNKTLGPAVVSFYQQGDGTTMVVSSIQLQRELLDVQLVKCEVHHQGLESSVYVSLNKSKNGFVLLIFTSCVALVLLICLCICLKKC</sequence>
<dbReference type="Gene3D" id="2.60.40.10">
    <property type="entry name" value="Immunoglobulins"/>
    <property type="match status" value="3"/>
</dbReference>
<proteinExistence type="predicted"/>
<feature type="domain" description="Ig-like" evidence="10">
    <location>
        <begin position="183"/>
        <end position="287"/>
    </location>
</feature>
<feature type="non-terminal residue" evidence="11">
    <location>
        <position position="1"/>
    </location>
</feature>
<dbReference type="OrthoDB" id="8749387at2759"/>
<dbReference type="GO" id="GO:0009986">
    <property type="term" value="C:cell surface"/>
    <property type="evidence" value="ECO:0007669"/>
    <property type="project" value="TreeGrafter"/>
</dbReference>
<organism evidence="11 12">
    <name type="scientific">Danionella cerebrum</name>
    <dbReference type="NCBI Taxonomy" id="2873325"/>
    <lineage>
        <taxon>Eukaryota</taxon>
        <taxon>Metazoa</taxon>
        <taxon>Chordata</taxon>
        <taxon>Craniata</taxon>
        <taxon>Vertebrata</taxon>
        <taxon>Euteleostomi</taxon>
        <taxon>Actinopterygii</taxon>
        <taxon>Neopterygii</taxon>
        <taxon>Teleostei</taxon>
        <taxon>Ostariophysi</taxon>
        <taxon>Cypriniformes</taxon>
        <taxon>Danionidae</taxon>
        <taxon>Danioninae</taxon>
        <taxon>Danionella</taxon>
    </lineage>
</organism>
<evidence type="ECO:0000256" key="5">
    <source>
        <dbReference type="ARBA" id="ARBA00023136"/>
    </source>
</evidence>
<dbReference type="InterPro" id="IPR013106">
    <property type="entry name" value="Ig_V-set"/>
</dbReference>
<keyword evidence="6" id="KW-1015">Disulfide bond</keyword>
<evidence type="ECO:0000256" key="2">
    <source>
        <dbReference type="ARBA" id="ARBA00022692"/>
    </source>
</evidence>
<feature type="domain" description="Ig-like" evidence="10">
    <location>
        <begin position="309"/>
        <end position="397"/>
    </location>
</feature>
<evidence type="ECO:0000259" key="10">
    <source>
        <dbReference type="PROSITE" id="PS50835"/>
    </source>
</evidence>
<keyword evidence="12" id="KW-1185">Reference proteome</keyword>
<evidence type="ECO:0000256" key="7">
    <source>
        <dbReference type="ARBA" id="ARBA00023180"/>
    </source>
</evidence>
<dbReference type="PROSITE" id="PS50835">
    <property type="entry name" value="IG_LIKE"/>
    <property type="match status" value="3"/>
</dbReference>
<dbReference type="PANTHER" id="PTHR46841">
    <property type="entry name" value="OX-2 MEMBRANE GLYCOPROTEIN"/>
    <property type="match status" value="1"/>
</dbReference>
<keyword evidence="8" id="KW-0393">Immunoglobulin domain</keyword>
<dbReference type="SMART" id="SM00409">
    <property type="entry name" value="IG"/>
    <property type="match status" value="2"/>
</dbReference>
<dbReference type="EMBL" id="SRMA01024077">
    <property type="protein sequence ID" value="TRZ01530.1"/>
    <property type="molecule type" value="Genomic_DNA"/>
</dbReference>
<protein>
    <recommendedName>
        <fullName evidence="10">Ig-like domain-containing protein</fullName>
    </recommendedName>
</protein>
<dbReference type="InterPro" id="IPR013783">
    <property type="entry name" value="Ig-like_fold"/>
</dbReference>
<dbReference type="Pfam" id="PF08205">
    <property type="entry name" value="C2-set_2"/>
    <property type="match status" value="1"/>
</dbReference>
<evidence type="ECO:0000313" key="11">
    <source>
        <dbReference type="EMBL" id="TRZ01530.1"/>
    </source>
</evidence>
<dbReference type="SUPFAM" id="SSF48726">
    <property type="entry name" value="Immunoglobulin"/>
    <property type="match status" value="3"/>
</dbReference>
<evidence type="ECO:0000256" key="1">
    <source>
        <dbReference type="ARBA" id="ARBA00004167"/>
    </source>
</evidence>
<feature type="transmembrane region" description="Helical" evidence="9">
    <location>
        <begin position="405"/>
        <end position="426"/>
    </location>
</feature>
<dbReference type="InterPro" id="IPR047164">
    <property type="entry name" value="OX2G-like"/>
</dbReference>
<keyword evidence="2 9" id="KW-0812">Transmembrane</keyword>
<accession>A0A553RH87</accession>
<comment type="subcellular location">
    <subcellularLocation>
        <location evidence="1">Membrane</location>
        <topology evidence="1">Single-pass membrane protein</topology>
    </subcellularLocation>
</comment>
<dbReference type="PANTHER" id="PTHR46841:SF4">
    <property type="entry name" value="SC:D189"/>
    <property type="match status" value="1"/>
</dbReference>
<dbReference type="STRING" id="623744.A0A553RH87"/>
<evidence type="ECO:0000256" key="3">
    <source>
        <dbReference type="ARBA" id="ARBA00022729"/>
    </source>
</evidence>
<dbReference type="InterPro" id="IPR007110">
    <property type="entry name" value="Ig-like_dom"/>
</dbReference>
<dbReference type="GO" id="GO:0034113">
    <property type="term" value="P:heterotypic cell-cell adhesion"/>
    <property type="evidence" value="ECO:0007669"/>
    <property type="project" value="TreeGrafter"/>
</dbReference>
<evidence type="ECO:0000256" key="9">
    <source>
        <dbReference type="SAM" id="Phobius"/>
    </source>
</evidence>
<dbReference type="AlphaFoldDB" id="A0A553RH87"/>
<keyword evidence="4 9" id="KW-1133">Transmembrane helix</keyword>
<feature type="domain" description="Ig-like" evidence="10">
    <location>
        <begin position="81"/>
        <end position="177"/>
    </location>
</feature>
<dbReference type="GO" id="GO:0016020">
    <property type="term" value="C:membrane"/>
    <property type="evidence" value="ECO:0007669"/>
    <property type="project" value="UniProtKB-SubCell"/>
</dbReference>
<dbReference type="InterPro" id="IPR013162">
    <property type="entry name" value="CD80_C2-set"/>
</dbReference>
<dbReference type="Proteomes" id="UP000316079">
    <property type="component" value="Unassembled WGS sequence"/>
</dbReference>
<evidence type="ECO:0000256" key="6">
    <source>
        <dbReference type="ARBA" id="ARBA00023157"/>
    </source>
</evidence>
<dbReference type="InterPro" id="IPR036179">
    <property type="entry name" value="Ig-like_dom_sf"/>
</dbReference>
<evidence type="ECO:0000256" key="4">
    <source>
        <dbReference type="ARBA" id="ARBA00022989"/>
    </source>
</evidence>
<dbReference type="GO" id="GO:0030424">
    <property type="term" value="C:axon"/>
    <property type="evidence" value="ECO:0007669"/>
    <property type="project" value="TreeGrafter"/>
</dbReference>
<evidence type="ECO:0000313" key="12">
    <source>
        <dbReference type="Proteomes" id="UP000316079"/>
    </source>
</evidence>
<evidence type="ECO:0000256" key="8">
    <source>
        <dbReference type="ARBA" id="ARBA00023319"/>
    </source>
</evidence>
<keyword evidence="3" id="KW-0732">Signal</keyword>
<reference evidence="11 12" key="1">
    <citation type="journal article" date="2019" name="Sci. Data">
        <title>Hybrid genome assembly and annotation of Danionella translucida.</title>
        <authorList>
            <person name="Kadobianskyi M."/>
            <person name="Schulze L."/>
            <person name="Schuelke M."/>
            <person name="Judkewitz B."/>
        </authorList>
    </citation>
    <scope>NUCLEOTIDE SEQUENCE [LARGE SCALE GENOMIC DNA]</scope>
    <source>
        <strain evidence="11 12">Bolton</strain>
    </source>
</reference>
<keyword evidence="5 9" id="KW-0472">Membrane</keyword>
<dbReference type="GO" id="GO:0043025">
    <property type="term" value="C:neuronal cell body"/>
    <property type="evidence" value="ECO:0007669"/>
    <property type="project" value="TreeGrafter"/>
</dbReference>
<comment type="caution">
    <text evidence="11">The sequence shown here is derived from an EMBL/GenBank/DDBJ whole genome shotgun (WGS) entry which is preliminary data.</text>
</comment>
<dbReference type="GO" id="GO:0150079">
    <property type="term" value="P:negative regulation of neuroinflammatory response"/>
    <property type="evidence" value="ECO:0007669"/>
    <property type="project" value="TreeGrafter"/>
</dbReference>
<dbReference type="Pfam" id="PF07686">
    <property type="entry name" value="V-set"/>
    <property type="match status" value="1"/>
</dbReference>
<dbReference type="InterPro" id="IPR003599">
    <property type="entry name" value="Ig_sub"/>
</dbReference>
<keyword evidence="7" id="KW-0325">Glycoprotein</keyword>